<dbReference type="AlphaFoldDB" id="A0A1Q3AQ84"/>
<dbReference type="Proteomes" id="UP000187406">
    <property type="component" value="Unassembled WGS sequence"/>
</dbReference>
<evidence type="ECO:0000313" key="1">
    <source>
        <dbReference type="EMBL" id="GAV57899.1"/>
    </source>
</evidence>
<dbReference type="SUPFAM" id="SSF56219">
    <property type="entry name" value="DNase I-like"/>
    <property type="match status" value="1"/>
</dbReference>
<dbReference type="PANTHER" id="PTHR33710">
    <property type="entry name" value="BNAC02G09200D PROTEIN"/>
    <property type="match status" value="1"/>
</dbReference>
<organism evidence="1 2">
    <name type="scientific">Cephalotus follicularis</name>
    <name type="common">Albany pitcher plant</name>
    <dbReference type="NCBI Taxonomy" id="3775"/>
    <lineage>
        <taxon>Eukaryota</taxon>
        <taxon>Viridiplantae</taxon>
        <taxon>Streptophyta</taxon>
        <taxon>Embryophyta</taxon>
        <taxon>Tracheophyta</taxon>
        <taxon>Spermatophyta</taxon>
        <taxon>Magnoliopsida</taxon>
        <taxon>eudicotyledons</taxon>
        <taxon>Gunneridae</taxon>
        <taxon>Pentapetalae</taxon>
        <taxon>rosids</taxon>
        <taxon>fabids</taxon>
        <taxon>Oxalidales</taxon>
        <taxon>Cephalotaceae</taxon>
        <taxon>Cephalotus</taxon>
    </lineage>
</organism>
<sequence>WDSLAEWNLQFQLPWLIASDFNDYANLYEHKSIWPTSLARCTKFQYNINRCNLLDLGFSGSPFTGTNCRKGLDKVSARLDRFMSSTSWKETFPNAIVVHLTRTHSDQHLILLDTMVNMPLITKPFQFIATWLSHQDFINVVKNCWEGDGFNLDDGIK</sequence>
<dbReference type="PANTHER" id="PTHR33710:SF71">
    <property type="entry name" value="ENDONUCLEASE_EXONUCLEASE_PHOSPHATASE DOMAIN-CONTAINING PROTEIN"/>
    <property type="match status" value="1"/>
</dbReference>
<gene>
    <name evidence="1" type="ORF">CFOL_v3_01435</name>
</gene>
<reference evidence="2" key="1">
    <citation type="submission" date="2016-04" db="EMBL/GenBank/DDBJ databases">
        <title>Cephalotus genome sequencing.</title>
        <authorList>
            <person name="Fukushima K."/>
            <person name="Hasebe M."/>
            <person name="Fang X."/>
        </authorList>
    </citation>
    <scope>NUCLEOTIDE SEQUENCE [LARGE SCALE GENOMIC DNA]</scope>
    <source>
        <strain evidence="2">cv. St1</strain>
    </source>
</reference>
<dbReference type="Gene3D" id="3.60.10.10">
    <property type="entry name" value="Endonuclease/exonuclease/phosphatase"/>
    <property type="match status" value="1"/>
</dbReference>
<evidence type="ECO:0008006" key="3">
    <source>
        <dbReference type="Google" id="ProtNLM"/>
    </source>
</evidence>
<dbReference type="EMBL" id="BDDD01000046">
    <property type="protein sequence ID" value="GAV57899.1"/>
    <property type="molecule type" value="Genomic_DNA"/>
</dbReference>
<dbReference type="InterPro" id="IPR036691">
    <property type="entry name" value="Endo/exonu/phosph_ase_sf"/>
</dbReference>
<evidence type="ECO:0000313" key="2">
    <source>
        <dbReference type="Proteomes" id="UP000187406"/>
    </source>
</evidence>
<accession>A0A1Q3AQ84</accession>
<feature type="non-terminal residue" evidence="1">
    <location>
        <position position="1"/>
    </location>
</feature>
<dbReference type="OrthoDB" id="1113909at2759"/>
<keyword evidence="2" id="KW-1185">Reference proteome</keyword>
<dbReference type="InParanoid" id="A0A1Q3AQ84"/>
<proteinExistence type="predicted"/>
<name>A0A1Q3AQ84_CEPFO</name>
<comment type="caution">
    <text evidence="1">The sequence shown here is derived from an EMBL/GenBank/DDBJ whole genome shotgun (WGS) entry which is preliminary data.</text>
</comment>
<protein>
    <recommendedName>
        <fullName evidence="3">Exo_endo_phos domain-containing protein</fullName>
    </recommendedName>
</protein>